<dbReference type="InterPro" id="IPR015915">
    <property type="entry name" value="Kelch-typ_b-propeller"/>
</dbReference>
<evidence type="ECO:0000313" key="3">
    <source>
        <dbReference type="EMBL" id="PKY40935.1"/>
    </source>
</evidence>
<dbReference type="Pfam" id="PF24681">
    <property type="entry name" value="Kelch_KLHDC2_KLHL20_DRC7"/>
    <property type="match status" value="1"/>
</dbReference>
<evidence type="ECO:0000313" key="4">
    <source>
        <dbReference type="Proteomes" id="UP000234323"/>
    </source>
</evidence>
<comment type="caution">
    <text evidence="3">The sequence shown here is derived from an EMBL/GenBank/DDBJ whole genome shotgun (WGS) entry which is preliminary data.</text>
</comment>
<dbReference type="EMBL" id="LLXI01000124">
    <property type="protein sequence ID" value="PKY40935.1"/>
    <property type="molecule type" value="Genomic_DNA"/>
</dbReference>
<name>A0A2I1G2S3_9GLOM</name>
<accession>A0A2I1G2S3</accession>
<keyword evidence="1" id="KW-0472">Membrane</keyword>
<dbReference type="VEuPathDB" id="FungiDB:FUN_005760"/>
<feature type="chain" id="PRO_5014155777" evidence="2">
    <location>
        <begin position="21"/>
        <end position="497"/>
    </location>
</feature>
<dbReference type="PANTHER" id="PTHR23244:SF456">
    <property type="entry name" value="MULTIPLE EPIDERMAL GROWTH FACTOR-LIKE DOMAINS PROTEIN 8"/>
    <property type="match status" value="1"/>
</dbReference>
<reference evidence="3 4" key="1">
    <citation type="submission" date="2015-10" db="EMBL/GenBank/DDBJ databases">
        <title>Genome analyses suggest a sexual origin of heterokaryosis in a supposedly ancient asexual fungus.</title>
        <authorList>
            <person name="Ropars J."/>
            <person name="Sedzielewska K."/>
            <person name="Noel J."/>
            <person name="Charron P."/>
            <person name="Farinelli L."/>
            <person name="Marton T."/>
            <person name="Kruger M."/>
            <person name="Pelin A."/>
            <person name="Brachmann A."/>
            <person name="Corradi N."/>
        </authorList>
    </citation>
    <scope>NUCLEOTIDE SEQUENCE [LARGE SCALE GENOMIC DNA]</scope>
    <source>
        <strain evidence="3 4">A4</strain>
    </source>
</reference>
<keyword evidence="1" id="KW-0812">Transmembrane</keyword>
<dbReference type="AlphaFoldDB" id="A0A2I1G2S3"/>
<protein>
    <submittedName>
        <fullName evidence="3">Galactose oxidase</fullName>
    </submittedName>
</protein>
<proteinExistence type="predicted"/>
<dbReference type="VEuPathDB" id="FungiDB:RhiirA1_472378"/>
<keyword evidence="4" id="KW-1185">Reference proteome</keyword>
<dbReference type="SUPFAM" id="SSF117281">
    <property type="entry name" value="Kelch motif"/>
    <property type="match status" value="2"/>
</dbReference>
<dbReference type="VEuPathDB" id="FungiDB:RhiirFUN_020687"/>
<evidence type="ECO:0000256" key="1">
    <source>
        <dbReference type="SAM" id="Phobius"/>
    </source>
</evidence>
<organism evidence="3 4">
    <name type="scientific">Rhizophagus irregularis</name>
    <dbReference type="NCBI Taxonomy" id="588596"/>
    <lineage>
        <taxon>Eukaryota</taxon>
        <taxon>Fungi</taxon>
        <taxon>Fungi incertae sedis</taxon>
        <taxon>Mucoromycota</taxon>
        <taxon>Glomeromycotina</taxon>
        <taxon>Glomeromycetes</taxon>
        <taxon>Glomerales</taxon>
        <taxon>Glomeraceae</taxon>
        <taxon>Rhizophagus</taxon>
    </lineage>
</organism>
<sequence length="497" mass="56114">MIKIQVLFLLIILSTETCHSLIPIERNAQSSVLVDIRLFILGGRSYKPTLSLDQILYLDVSKPFNTANPPFEVLNVSIPFGSSFATAFLSPQKDVIYLFGGTTRDVNTNVFNNIKSVLYSFNLETNEWTIPTTNGIAPENRRLINGVINNENGKFYVFGGSNDYFAGANYGRALNDMNIFDTISLTWSKGTIENAPLPRISYTATLLSNGIIVYIGGTEIYLNKSRSFDINQLSLYDTKVDLWSSMRARGAILENRYSHSAVLTSDERIIIFGGSRNEKPVLNQLAVLNTKVVPYEWSIPTPAPPLPLTTHLHSATLVGNYMFINFGMVYPKNDSLIQKPFFYILDVRNFAWVEQYEPTIVASTYSPDNAKKINIILGIVVGFSVVSIAGYLGYKYSKKQKVLAPALAFFVVHKTVLPAREEVEYYLAYEFDKVTYMLAYIHWTADVREYSAGFISFQKFGAREFIDAFAIDHCVGFFQIKTTYYVIDKDVDYTDDE</sequence>
<feature type="signal peptide" evidence="2">
    <location>
        <begin position="1"/>
        <end position="20"/>
    </location>
</feature>
<dbReference type="Proteomes" id="UP000234323">
    <property type="component" value="Unassembled WGS sequence"/>
</dbReference>
<keyword evidence="2" id="KW-0732">Signal</keyword>
<evidence type="ECO:0000256" key="2">
    <source>
        <dbReference type="SAM" id="SignalP"/>
    </source>
</evidence>
<dbReference type="Gene3D" id="2.120.10.80">
    <property type="entry name" value="Kelch-type beta propeller"/>
    <property type="match status" value="1"/>
</dbReference>
<feature type="transmembrane region" description="Helical" evidence="1">
    <location>
        <begin position="373"/>
        <end position="394"/>
    </location>
</feature>
<keyword evidence="1" id="KW-1133">Transmembrane helix</keyword>
<dbReference type="PANTHER" id="PTHR23244">
    <property type="entry name" value="KELCH REPEAT DOMAIN"/>
    <property type="match status" value="1"/>
</dbReference>
<gene>
    <name evidence="3" type="ORF">RhiirA4_454411</name>
</gene>